<feature type="signal peptide" evidence="5">
    <location>
        <begin position="1"/>
        <end position="18"/>
    </location>
</feature>
<evidence type="ECO:0000256" key="2">
    <source>
        <dbReference type="ARBA" id="ARBA00022692"/>
    </source>
</evidence>
<dbReference type="GO" id="GO:0022857">
    <property type="term" value="F:transmembrane transporter activity"/>
    <property type="evidence" value="ECO:0007669"/>
    <property type="project" value="InterPro"/>
</dbReference>
<keyword evidence="5" id="KW-0732">Signal</keyword>
<evidence type="ECO:0000313" key="8">
    <source>
        <dbReference type="Proteomes" id="UP001497516"/>
    </source>
</evidence>
<name>A0AAV2EPE8_9ROSI</name>
<dbReference type="Proteomes" id="UP001497516">
    <property type="component" value="Chromosome 5"/>
</dbReference>
<feature type="chain" id="PRO_5043841922" description="Major facilitator superfamily (MFS) profile domain-containing protein" evidence="5">
    <location>
        <begin position="19"/>
        <end position="84"/>
    </location>
</feature>
<organism evidence="7 8">
    <name type="scientific">Linum trigynum</name>
    <dbReference type="NCBI Taxonomy" id="586398"/>
    <lineage>
        <taxon>Eukaryota</taxon>
        <taxon>Viridiplantae</taxon>
        <taxon>Streptophyta</taxon>
        <taxon>Embryophyta</taxon>
        <taxon>Tracheophyta</taxon>
        <taxon>Spermatophyta</taxon>
        <taxon>Magnoliopsida</taxon>
        <taxon>eudicotyledons</taxon>
        <taxon>Gunneridae</taxon>
        <taxon>Pentapetalae</taxon>
        <taxon>rosids</taxon>
        <taxon>fabids</taxon>
        <taxon>Malpighiales</taxon>
        <taxon>Linaceae</taxon>
        <taxon>Linum</taxon>
    </lineage>
</organism>
<proteinExistence type="predicted"/>
<accession>A0AAV2EPE8</accession>
<dbReference type="Pfam" id="PF00083">
    <property type="entry name" value="Sugar_tr"/>
    <property type="match status" value="1"/>
</dbReference>
<evidence type="ECO:0000256" key="5">
    <source>
        <dbReference type="SAM" id="SignalP"/>
    </source>
</evidence>
<evidence type="ECO:0000256" key="3">
    <source>
        <dbReference type="ARBA" id="ARBA00022989"/>
    </source>
</evidence>
<keyword evidence="3" id="KW-1133">Transmembrane helix</keyword>
<gene>
    <name evidence="7" type="ORF">LTRI10_LOCUS28783</name>
</gene>
<dbReference type="InterPro" id="IPR005828">
    <property type="entry name" value="MFS_sugar_transport-like"/>
</dbReference>
<keyword evidence="2" id="KW-0812">Transmembrane</keyword>
<evidence type="ECO:0000256" key="4">
    <source>
        <dbReference type="ARBA" id="ARBA00023136"/>
    </source>
</evidence>
<dbReference type="PROSITE" id="PS50850">
    <property type="entry name" value="MFS"/>
    <property type="match status" value="1"/>
</dbReference>
<evidence type="ECO:0000259" key="6">
    <source>
        <dbReference type="PROSITE" id="PS50850"/>
    </source>
</evidence>
<dbReference type="EMBL" id="OZ034818">
    <property type="protein sequence ID" value="CAL1387825.1"/>
    <property type="molecule type" value="Genomic_DNA"/>
</dbReference>
<feature type="domain" description="Major facilitator superfamily (MFS) profile" evidence="6">
    <location>
        <begin position="1"/>
        <end position="84"/>
    </location>
</feature>
<sequence length="84" mass="9341">MLMMLGAIVAGILINYSGQRWPFAFEIVMYAVGDVVVSIRSRMATYRIDRGFMTVETTLGVVVSRVYTAKMAPARVWGFLGSFP</sequence>
<comment type="subcellular location">
    <subcellularLocation>
        <location evidence="1">Membrane</location>
        <topology evidence="1">Multi-pass membrane protein</topology>
    </subcellularLocation>
</comment>
<reference evidence="7 8" key="1">
    <citation type="submission" date="2024-04" db="EMBL/GenBank/DDBJ databases">
        <authorList>
            <person name="Fracassetti M."/>
        </authorList>
    </citation>
    <scope>NUCLEOTIDE SEQUENCE [LARGE SCALE GENOMIC DNA]</scope>
</reference>
<evidence type="ECO:0000313" key="7">
    <source>
        <dbReference type="EMBL" id="CAL1387825.1"/>
    </source>
</evidence>
<keyword evidence="8" id="KW-1185">Reference proteome</keyword>
<protein>
    <recommendedName>
        <fullName evidence="6">Major facilitator superfamily (MFS) profile domain-containing protein</fullName>
    </recommendedName>
</protein>
<dbReference type="InterPro" id="IPR020846">
    <property type="entry name" value="MFS_dom"/>
</dbReference>
<keyword evidence="4" id="KW-0472">Membrane</keyword>
<dbReference type="GO" id="GO:0016020">
    <property type="term" value="C:membrane"/>
    <property type="evidence" value="ECO:0007669"/>
    <property type="project" value="UniProtKB-SubCell"/>
</dbReference>
<dbReference type="AlphaFoldDB" id="A0AAV2EPE8"/>
<evidence type="ECO:0000256" key="1">
    <source>
        <dbReference type="ARBA" id="ARBA00004141"/>
    </source>
</evidence>